<dbReference type="Pfam" id="PF13774">
    <property type="entry name" value="Longin"/>
    <property type="match status" value="1"/>
</dbReference>
<dbReference type="Gene3D" id="3.30.450.50">
    <property type="entry name" value="Longin domain"/>
    <property type="match status" value="1"/>
</dbReference>
<evidence type="ECO:0000256" key="2">
    <source>
        <dbReference type="ARBA" id="ARBA00023136"/>
    </source>
</evidence>
<evidence type="ECO:0000313" key="6">
    <source>
        <dbReference type="EMBL" id="KAK7300710.1"/>
    </source>
</evidence>
<reference evidence="6 7" key="1">
    <citation type="submission" date="2024-01" db="EMBL/GenBank/DDBJ databases">
        <title>The genomes of 5 underutilized Papilionoideae crops provide insights into root nodulation and disease resistance.</title>
        <authorList>
            <person name="Yuan L."/>
        </authorList>
    </citation>
    <scope>NUCLEOTIDE SEQUENCE [LARGE SCALE GENOMIC DNA]</scope>
    <source>
        <strain evidence="6">LY-2023</strain>
        <tissue evidence="6">Leaf</tissue>
    </source>
</reference>
<dbReference type="AlphaFoldDB" id="A0AAN9PIJ7"/>
<dbReference type="InterPro" id="IPR011012">
    <property type="entry name" value="Longin-like_dom_sf"/>
</dbReference>
<evidence type="ECO:0000259" key="5">
    <source>
        <dbReference type="PROSITE" id="PS50859"/>
    </source>
</evidence>
<keyword evidence="4" id="KW-1133">Transmembrane helix</keyword>
<evidence type="ECO:0000256" key="4">
    <source>
        <dbReference type="SAM" id="Phobius"/>
    </source>
</evidence>
<evidence type="ECO:0000256" key="3">
    <source>
        <dbReference type="ARBA" id="ARBA00046280"/>
    </source>
</evidence>
<dbReference type="PANTHER" id="PTHR21136">
    <property type="entry name" value="SNARE PROTEINS"/>
    <property type="match status" value="1"/>
</dbReference>
<comment type="similarity">
    <text evidence="1">Belongs to the synaptobrevin family.</text>
</comment>
<dbReference type="Proteomes" id="UP001359559">
    <property type="component" value="Unassembled WGS sequence"/>
</dbReference>
<keyword evidence="2 4" id="KW-0472">Membrane</keyword>
<dbReference type="InterPro" id="IPR051097">
    <property type="entry name" value="Synaptobrevin-like_transport"/>
</dbReference>
<keyword evidence="7" id="KW-1185">Reference proteome</keyword>
<sequence>MYATLYNLYQEELVKKEELVTRNWNGVAFTWTLVALLMNFVAYCVVADESIGRQVPTVFLEHAREDFVSKYGGGMTITAPANNLNREFEY</sequence>
<name>A0AAN9PIJ7_CLITE</name>
<feature type="domain" description="Longin" evidence="5">
    <location>
        <begin position="39"/>
        <end position="90"/>
    </location>
</feature>
<feature type="transmembrane region" description="Helical" evidence="4">
    <location>
        <begin position="28"/>
        <end position="46"/>
    </location>
</feature>
<dbReference type="PROSITE" id="PS50859">
    <property type="entry name" value="LONGIN"/>
    <property type="match status" value="1"/>
</dbReference>
<comment type="subcellular location">
    <subcellularLocation>
        <location evidence="3">Endomembrane system</location>
        <topology evidence="3">Single-pass type IV membrane protein</topology>
    </subcellularLocation>
</comment>
<accession>A0AAN9PIJ7</accession>
<proteinExistence type="inferred from homology"/>
<gene>
    <name evidence="6" type="ORF">RJT34_11558</name>
</gene>
<dbReference type="EMBL" id="JAYKXN010000003">
    <property type="protein sequence ID" value="KAK7300710.1"/>
    <property type="molecule type" value="Genomic_DNA"/>
</dbReference>
<dbReference type="InterPro" id="IPR010908">
    <property type="entry name" value="Longin_dom"/>
</dbReference>
<evidence type="ECO:0000313" key="7">
    <source>
        <dbReference type="Proteomes" id="UP001359559"/>
    </source>
</evidence>
<keyword evidence="4" id="KW-0812">Transmembrane</keyword>
<dbReference type="PANTHER" id="PTHR21136:SF92">
    <property type="entry name" value="LONGIN DOMAIN-CONTAINING PROTEIN"/>
    <property type="match status" value="1"/>
</dbReference>
<protein>
    <recommendedName>
        <fullName evidence="5">Longin domain-containing protein</fullName>
    </recommendedName>
</protein>
<organism evidence="6 7">
    <name type="scientific">Clitoria ternatea</name>
    <name type="common">Butterfly pea</name>
    <dbReference type="NCBI Taxonomy" id="43366"/>
    <lineage>
        <taxon>Eukaryota</taxon>
        <taxon>Viridiplantae</taxon>
        <taxon>Streptophyta</taxon>
        <taxon>Embryophyta</taxon>
        <taxon>Tracheophyta</taxon>
        <taxon>Spermatophyta</taxon>
        <taxon>Magnoliopsida</taxon>
        <taxon>eudicotyledons</taxon>
        <taxon>Gunneridae</taxon>
        <taxon>Pentapetalae</taxon>
        <taxon>rosids</taxon>
        <taxon>fabids</taxon>
        <taxon>Fabales</taxon>
        <taxon>Fabaceae</taxon>
        <taxon>Papilionoideae</taxon>
        <taxon>50 kb inversion clade</taxon>
        <taxon>NPAAA clade</taxon>
        <taxon>indigoferoid/millettioid clade</taxon>
        <taxon>Phaseoleae</taxon>
        <taxon>Clitoria</taxon>
    </lineage>
</organism>
<evidence type="ECO:0000256" key="1">
    <source>
        <dbReference type="ARBA" id="ARBA00008025"/>
    </source>
</evidence>
<dbReference type="GO" id="GO:0012505">
    <property type="term" value="C:endomembrane system"/>
    <property type="evidence" value="ECO:0007669"/>
    <property type="project" value="UniProtKB-SubCell"/>
</dbReference>
<dbReference type="SUPFAM" id="SSF64356">
    <property type="entry name" value="SNARE-like"/>
    <property type="match status" value="1"/>
</dbReference>
<comment type="caution">
    <text evidence="6">The sequence shown here is derived from an EMBL/GenBank/DDBJ whole genome shotgun (WGS) entry which is preliminary data.</text>
</comment>